<evidence type="ECO:0000313" key="2">
    <source>
        <dbReference type="EMBL" id="KKK79972.1"/>
    </source>
</evidence>
<proteinExistence type="predicted"/>
<feature type="compositionally biased region" description="Polar residues" evidence="1">
    <location>
        <begin position="142"/>
        <end position="151"/>
    </location>
</feature>
<dbReference type="EMBL" id="LAZR01053792">
    <property type="protein sequence ID" value="KKK79972.1"/>
    <property type="molecule type" value="Genomic_DNA"/>
</dbReference>
<sequence length="162" mass="19300">FKQILAGLEASNSDVIFFCEHDVLYHPSHFNFTPPEKEKIYYNTNTWKLNWETKHAIHYDCKQTSGLCAYRDVLIEHYTERVRRVEADGHSNRIGYEPASHNRAERIDDLKSDVWKSPVPNIDIRHDNNLTPSRWHKDQFRSQKNCQNWQEAEQVPGWDMEE</sequence>
<name>A0A0F8YEY1_9ZZZZ</name>
<feature type="region of interest" description="Disordered" evidence="1">
    <location>
        <begin position="141"/>
        <end position="162"/>
    </location>
</feature>
<feature type="non-terminal residue" evidence="2">
    <location>
        <position position="1"/>
    </location>
</feature>
<organism evidence="2">
    <name type="scientific">marine sediment metagenome</name>
    <dbReference type="NCBI Taxonomy" id="412755"/>
    <lineage>
        <taxon>unclassified sequences</taxon>
        <taxon>metagenomes</taxon>
        <taxon>ecological metagenomes</taxon>
    </lineage>
</organism>
<comment type="caution">
    <text evidence="2">The sequence shown here is derived from an EMBL/GenBank/DDBJ whole genome shotgun (WGS) entry which is preliminary data.</text>
</comment>
<reference evidence="2" key="1">
    <citation type="journal article" date="2015" name="Nature">
        <title>Complex archaea that bridge the gap between prokaryotes and eukaryotes.</title>
        <authorList>
            <person name="Spang A."/>
            <person name="Saw J.H."/>
            <person name="Jorgensen S.L."/>
            <person name="Zaremba-Niedzwiedzka K."/>
            <person name="Martijn J."/>
            <person name="Lind A.E."/>
            <person name="van Eijk R."/>
            <person name="Schleper C."/>
            <person name="Guy L."/>
            <person name="Ettema T.J."/>
        </authorList>
    </citation>
    <scope>NUCLEOTIDE SEQUENCE</scope>
</reference>
<dbReference type="AlphaFoldDB" id="A0A0F8YEY1"/>
<evidence type="ECO:0008006" key="3">
    <source>
        <dbReference type="Google" id="ProtNLM"/>
    </source>
</evidence>
<protein>
    <recommendedName>
        <fullName evidence="3">Glycosyltransferase family 92 protein</fullName>
    </recommendedName>
</protein>
<accession>A0A0F8YEY1</accession>
<gene>
    <name evidence="2" type="ORF">LCGC14_2828140</name>
</gene>
<evidence type="ECO:0000256" key="1">
    <source>
        <dbReference type="SAM" id="MobiDB-lite"/>
    </source>
</evidence>